<dbReference type="Gene3D" id="2.60.40.1850">
    <property type="match status" value="4"/>
</dbReference>
<name>A0ABS2FEJ2_9CLOT</name>
<dbReference type="InterPro" id="IPR006635">
    <property type="entry name" value="NEAT_dom"/>
</dbReference>
<comment type="subcellular location">
    <subcellularLocation>
        <location evidence="1">Cell envelope</location>
    </subcellularLocation>
</comment>
<comment type="caution">
    <text evidence="11">The sequence shown here is derived from an EMBL/GenBank/DDBJ whole genome shotgun (WGS) entry which is preliminary data.</text>
</comment>
<dbReference type="PROSITE" id="PS50847">
    <property type="entry name" value="GRAM_POS_ANCHORING"/>
    <property type="match status" value="1"/>
</dbReference>
<keyword evidence="3" id="KW-0964">Secreted</keyword>
<dbReference type="NCBIfam" id="TIGR01167">
    <property type="entry name" value="LPXTG_anchor"/>
    <property type="match status" value="1"/>
</dbReference>
<feature type="region of interest" description="Disordered" evidence="6">
    <location>
        <begin position="489"/>
        <end position="529"/>
    </location>
</feature>
<feature type="domain" description="NEAT" evidence="10">
    <location>
        <begin position="371"/>
        <end position="497"/>
    </location>
</feature>
<dbReference type="PROSITE" id="PS50978">
    <property type="entry name" value="NEAT"/>
    <property type="match status" value="4"/>
</dbReference>
<dbReference type="SMART" id="SM00725">
    <property type="entry name" value="NEAT"/>
    <property type="match status" value="4"/>
</dbReference>
<feature type="signal peptide" evidence="8">
    <location>
        <begin position="1"/>
        <end position="21"/>
    </location>
</feature>
<dbReference type="EMBL" id="JACJLL010000021">
    <property type="protein sequence ID" value="MBM6818746.1"/>
    <property type="molecule type" value="Genomic_DNA"/>
</dbReference>
<keyword evidence="5" id="KW-0572">Peptidoglycan-anchor</keyword>
<keyword evidence="7" id="KW-1133">Transmembrane helix</keyword>
<keyword evidence="12" id="KW-1185">Reference proteome</keyword>
<feature type="transmembrane region" description="Helical" evidence="7">
    <location>
        <begin position="659"/>
        <end position="679"/>
    </location>
</feature>
<feature type="domain" description="Gram-positive cocci surface proteins LPxTG" evidence="9">
    <location>
        <begin position="652"/>
        <end position="683"/>
    </location>
</feature>
<evidence type="ECO:0000256" key="4">
    <source>
        <dbReference type="ARBA" id="ARBA00022729"/>
    </source>
</evidence>
<feature type="region of interest" description="Disordered" evidence="6">
    <location>
        <begin position="166"/>
        <end position="210"/>
    </location>
</feature>
<keyword evidence="4 8" id="KW-0732">Signal</keyword>
<dbReference type="InterPro" id="IPR019931">
    <property type="entry name" value="LPXTG_anchor"/>
</dbReference>
<evidence type="ECO:0000259" key="10">
    <source>
        <dbReference type="PROSITE" id="PS50978"/>
    </source>
</evidence>
<keyword evidence="2" id="KW-0134">Cell wall</keyword>
<feature type="domain" description="NEAT" evidence="10">
    <location>
        <begin position="54"/>
        <end position="172"/>
    </location>
</feature>
<evidence type="ECO:0000256" key="3">
    <source>
        <dbReference type="ARBA" id="ARBA00022525"/>
    </source>
</evidence>
<evidence type="ECO:0000259" key="9">
    <source>
        <dbReference type="PROSITE" id="PS50847"/>
    </source>
</evidence>
<evidence type="ECO:0000256" key="2">
    <source>
        <dbReference type="ARBA" id="ARBA00022512"/>
    </source>
</evidence>
<feature type="compositionally biased region" description="Low complexity" evidence="6">
    <location>
        <begin position="347"/>
        <end position="370"/>
    </location>
</feature>
<evidence type="ECO:0000256" key="1">
    <source>
        <dbReference type="ARBA" id="ARBA00004196"/>
    </source>
</evidence>
<reference evidence="11 12" key="1">
    <citation type="journal article" date="2021" name="Sci. Rep.">
        <title>The distribution of antibiotic resistance genes in chicken gut microbiota commensals.</title>
        <authorList>
            <person name="Juricova H."/>
            <person name="Matiasovicova J."/>
            <person name="Kubasova T."/>
            <person name="Cejkova D."/>
            <person name="Rychlik I."/>
        </authorList>
    </citation>
    <scope>NUCLEOTIDE SEQUENCE [LARGE SCALE GENOMIC DNA]</scope>
    <source>
        <strain evidence="11 12">An435</strain>
    </source>
</reference>
<feature type="region of interest" description="Disordered" evidence="6">
    <location>
        <begin position="327"/>
        <end position="385"/>
    </location>
</feature>
<protein>
    <submittedName>
        <fullName evidence="11">NEAT domain-containing protein</fullName>
    </submittedName>
</protein>
<feature type="compositionally biased region" description="Gly residues" evidence="6">
    <location>
        <begin position="190"/>
        <end position="204"/>
    </location>
</feature>
<feature type="domain" description="NEAT" evidence="10">
    <location>
        <begin position="211"/>
        <end position="338"/>
    </location>
</feature>
<keyword evidence="7" id="KW-0812">Transmembrane</keyword>
<evidence type="ECO:0000256" key="6">
    <source>
        <dbReference type="SAM" id="MobiDB-lite"/>
    </source>
</evidence>
<keyword evidence="7" id="KW-0472">Membrane</keyword>
<dbReference type="RefSeq" id="WP_148324655.1">
    <property type="nucleotide sequence ID" value="NZ_JACJLL010000021.1"/>
</dbReference>
<evidence type="ECO:0000313" key="11">
    <source>
        <dbReference type="EMBL" id="MBM6818746.1"/>
    </source>
</evidence>
<evidence type="ECO:0000256" key="7">
    <source>
        <dbReference type="SAM" id="Phobius"/>
    </source>
</evidence>
<dbReference type="InterPro" id="IPR037250">
    <property type="entry name" value="NEAT_dom_sf"/>
</dbReference>
<feature type="compositionally biased region" description="Basic and acidic residues" evidence="6">
    <location>
        <begin position="327"/>
        <end position="341"/>
    </location>
</feature>
<evidence type="ECO:0000313" key="12">
    <source>
        <dbReference type="Proteomes" id="UP000767334"/>
    </source>
</evidence>
<dbReference type="Pfam" id="PF05031">
    <property type="entry name" value="NEAT"/>
    <property type="match status" value="4"/>
</dbReference>
<evidence type="ECO:0000256" key="8">
    <source>
        <dbReference type="SAM" id="SignalP"/>
    </source>
</evidence>
<feature type="compositionally biased region" description="Low complexity" evidence="6">
    <location>
        <begin position="507"/>
        <end position="522"/>
    </location>
</feature>
<feature type="chain" id="PRO_5047525923" evidence="8">
    <location>
        <begin position="22"/>
        <end position="683"/>
    </location>
</feature>
<dbReference type="CDD" id="cd06920">
    <property type="entry name" value="NEAT"/>
    <property type="match status" value="4"/>
</dbReference>
<accession>A0ABS2FEJ2</accession>
<feature type="compositionally biased region" description="Gly residues" evidence="6">
    <location>
        <begin position="496"/>
        <end position="506"/>
    </location>
</feature>
<proteinExistence type="predicted"/>
<organism evidence="11 12">
    <name type="scientific">Clostridium saudiense</name>
    <dbReference type="NCBI Taxonomy" id="1414720"/>
    <lineage>
        <taxon>Bacteria</taxon>
        <taxon>Bacillati</taxon>
        <taxon>Bacillota</taxon>
        <taxon>Clostridia</taxon>
        <taxon>Eubacteriales</taxon>
        <taxon>Clostridiaceae</taxon>
        <taxon>Clostridium</taxon>
    </lineage>
</organism>
<sequence>MLRKKLCKMLAALMVSTIVLGNNVQAVGATTVDAIASPSIDNSGSEEENKGNGLVNGTYEVDNFALRAGEEKDSSMGNYIERKSTIKVEDNKITVTIRLNEAGLDVIKEVHGATVDGEAIETIKNEDGSISFIVPSIDSKINIDLTYEVKAMNWVHRTTFDLVNDTSSIPTVDDSVNDGDNVETPDNNGGNSGNNGSENGGNTGGEESSVLENGTYTLNNYTYKVGTTQQSMARQFIEDKTVVTVKDGKITMTLKYMGLGLTGIRNTVIKVNGAVVNSVVNDDKSISFEVPSLNSNIQVQMDINVESMGFAEVQSIDFVNDINTLTKVEDNNSGSDDKVETPENPDNNNGGNTGNEGSNNGSSNNGTTEEQGTKVYTGKNNVTHDSATGLSMARKALEETLKVEEVNGKKYVTLTFTSMGSTMMNNHTVYVNGAKVDATKLVNGNIVSLRFAIGSLEDSIKVSAYVTMMGSNVEFGVDILEDTLTLVTDGTTNNGGTTGSTTGGTTSGSSNNSSTSNENTTTTEEETKVTKGKLYSIQNSVTHESETGRSMARKYLNSTSKVEEIDGKYYVTLTFTGAEFMQNHEIYVNGKKVTVTKSTSGDTTNVRFAVSSLSDSIKVKTYVVPMSREVEFGVTLLEDTLTFIKEYTVDTLPETGAPIGSGAVAGLGMLLTSAGAVLAKKRK</sequence>
<evidence type="ECO:0000256" key="5">
    <source>
        <dbReference type="ARBA" id="ARBA00023088"/>
    </source>
</evidence>
<dbReference type="Proteomes" id="UP000767334">
    <property type="component" value="Unassembled WGS sequence"/>
</dbReference>
<feature type="domain" description="NEAT" evidence="10">
    <location>
        <begin position="530"/>
        <end position="654"/>
    </location>
</feature>
<dbReference type="SUPFAM" id="SSF158911">
    <property type="entry name" value="NEAT domain-like"/>
    <property type="match status" value="4"/>
</dbReference>
<gene>
    <name evidence="11" type="ORF">H6A19_05210</name>
</gene>